<organism evidence="1">
    <name type="scientific">Mimiviridae sp. ChoanoV1</name>
    <dbReference type="NCBI Taxonomy" id="2596887"/>
    <lineage>
        <taxon>Viruses</taxon>
        <taxon>Varidnaviria</taxon>
        <taxon>Bamfordvirae</taxon>
        <taxon>Nucleocytoviricota</taxon>
        <taxon>Megaviricetes</taxon>
        <taxon>Imitervirales</taxon>
        <taxon>Schizomimiviridae</taxon>
    </lineage>
</organism>
<protein>
    <submittedName>
        <fullName evidence="1">Uncharacterized protein</fullName>
    </submittedName>
</protein>
<accession>A0A5B8IGQ6</accession>
<evidence type="ECO:0000313" key="1">
    <source>
        <dbReference type="EMBL" id="QDY52377.1"/>
    </source>
</evidence>
<sequence length="129" mass="15702">MEYHWCTNEKCLLETEFYKTKEELKEHMNICGKIDNQENNFYSEPKLSSNKFNKKKINPEMIELLKYYNRNFKKVITIDEYKNYIKNVNFIEIKTNISKQINNYTLYYNRGHIALQTPNKVLINFIIKN</sequence>
<dbReference type="EMBL" id="MK250091">
    <property type="protein sequence ID" value="QDY52377.1"/>
    <property type="molecule type" value="Genomic_DNA"/>
</dbReference>
<gene>
    <name evidence="1" type="ORF">7_25</name>
</gene>
<proteinExistence type="predicted"/>
<reference evidence="1" key="1">
    <citation type="submission" date="2018-11" db="EMBL/GenBank/DDBJ databases">
        <title>A distinct lineage of giant viruses engineers rhodopsin photosystems in predatory marine eukaryotes.</title>
        <authorList>
            <person name="Needham D.M."/>
            <person name="Yoshizawa S."/>
            <person name="Hosaka T."/>
            <person name="Poirier C."/>
            <person name="Choi C.-J."/>
            <person name="Hehenberger E."/>
            <person name="Irwin N.A.T."/>
            <person name="Wilken S."/>
            <person name="Yung C.-M."/>
            <person name="Bachy C."/>
            <person name="Kurihara R."/>
            <person name="Nakajima Y."/>
            <person name="Kojima K."/>
            <person name="Kimura-Someya T."/>
            <person name="Leonard G."/>
            <person name="Malmstrom R.R."/>
            <person name="Mende D."/>
            <person name="Olson D.K."/>
            <person name="Sudo Y."/>
            <person name="Sudek S."/>
            <person name="Richards T.A."/>
            <person name="DeLong E.F."/>
            <person name="Keeling P.J."/>
            <person name="Santoro A.E."/>
            <person name="Shirouzu M."/>
            <person name="Iwasaki W."/>
            <person name="Worden A.Z."/>
        </authorList>
    </citation>
    <scope>NUCLEOTIDE SEQUENCE</scope>
</reference>
<name>A0A5B8IGQ6_9VIRU</name>